<dbReference type="Proteomes" id="UP001215087">
    <property type="component" value="Unassembled WGS sequence"/>
</dbReference>
<dbReference type="SUPFAM" id="SSF56563">
    <property type="entry name" value="Major capsid protein gp5"/>
    <property type="match status" value="1"/>
</dbReference>
<evidence type="ECO:0000313" key="5">
    <source>
        <dbReference type="Proteomes" id="UP001215087"/>
    </source>
</evidence>
<comment type="caution">
    <text evidence="4">The sequence shown here is derived from an EMBL/GenBank/DDBJ whole genome shotgun (WGS) entry which is preliminary data.</text>
</comment>
<reference evidence="4 5" key="1">
    <citation type="submission" date="2023-02" db="EMBL/GenBank/DDBJ databases">
        <title>Comparative genome analysis of Eubacterium limosum species.</title>
        <authorList>
            <person name="Bak J.E."/>
        </authorList>
    </citation>
    <scope>NUCLEOTIDE SEQUENCE [LARGE SCALE GENOMIC DNA]</scope>
    <source>
        <strain evidence="4 5">KGMB01548</strain>
    </source>
</reference>
<evidence type="ECO:0000256" key="2">
    <source>
        <dbReference type="SAM" id="MobiDB-lite"/>
    </source>
</evidence>
<proteinExistence type="predicted"/>
<dbReference type="NCBIfam" id="TIGR01554">
    <property type="entry name" value="major_cap_HK97"/>
    <property type="match status" value="1"/>
</dbReference>
<feature type="compositionally biased region" description="Basic and acidic residues" evidence="2">
    <location>
        <begin position="80"/>
        <end position="90"/>
    </location>
</feature>
<dbReference type="EMBL" id="JAQSVD010000012">
    <property type="protein sequence ID" value="MDE1472126.1"/>
    <property type="molecule type" value="Genomic_DNA"/>
</dbReference>
<evidence type="ECO:0000256" key="1">
    <source>
        <dbReference type="ARBA" id="ARBA00004328"/>
    </source>
</evidence>
<dbReference type="InterPro" id="IPR024455">
    <property type="entry name" value="Phage_capsid"/>
</dbReference>
<evidence type="ECO:0000259" key="3">
    <source>
        <dbReference type="Pfam" id="PF05065"/>
    </source>
</evidence>
<protein>
    <submittedName>
        <fullName evidence="4">Phage major capsid protein</fullName>
    </submittedName>
</protein>
<dbReference type="Gene3D" id="3.30.2400.10">
    <property type="entry name" value="Major capsid protein gp5"/>
    <property type="match status" value="1"/>
</dbReference>
<feature type="domain" description="Phage capsid-like C-terminal" evidence="3">
    <location>
        <begin position="122"/>
        <end position="386"/>
    </location>
</feature>
<comment type="subcellular location">
    <subcellularLocation>
        <location evidence="1">Virion</location>
    </subcellularLocation>
</comment>
<keyword evidence="5" id="KW-1185">Reference proteome</keyword>
<accession>A0ABT5UT26</accession>
<gene>
    <name evidence="4" type="ORF">PTZ04_17865</name>
</gene>
<name>A0ABT5UT26_EUBLI</name>
<sequence>MTILELREKRSTAWDAAKAFLDSHRSTKGTLNAEDDAVYSKMEQEINDLGKEISRLERQEQMEAELSKPVNKPLTSKPGMGKEPEEKTGRAADAYKTAMLDAIRSNFKRVSNVLQEGVDADGGYLVPEEYDHRLIDVLTEENIMRSLATKITTSGEHKINIAATKPAASWIEEGGALSWGEATFDQILLDAHKLHVAIKVTEELLYDNAFGLENYIITQFGKALANAEEDAFLNGDGTGKPLGLFAATGGGQIAGTLTAALKSDDMLDLVGKLKRPYRKNASFILNDQTLSALRKLKDNNGSYIWQPSYQAGEPDRLLGYAIHTSAYAPTDAIAFGDYKYYNIGDRGSRSFAELRELFAGNGMIGYVAKERVDGKLILSEAVQILKLKSE</sequence>
<dbReference type="RefSeq" id="WP_274702941.1">
    <property type="nucleotide sequence ID" value="NZ_JAQSVD010000012.1"/>
</dbReference>
<organism evidence="4 5">
    <name type="scientific">Eubacterium limosum</name>
    <dbReference type="NCBI Taxonomy" id="1736"/>
    <lineage>
        <taxon>Bacteria</taxon>
        <taxon>Bacillati</taxon>
        <taxon>Bacillota</taxon>
        <taxon>Clostridia</taxon>
        <taxon>Eubacteriales</taxon>
        <taxon>Eubacteriaceae</taxon>
        <taxon>Eubacterium</taxon>
    </lineage>
</organism>
<evidence type="ECO:0000313" key="4">
    <source>
        <dbReference type="EMBL" id="MDE1472126.1"/>
    </source>
</evidence>
<dbReference type="InterPro" id="IPR054612">
    <property type="entry name" value="Phage_capsid-like_C"/>
</dbReference>
<dbReference type="Pfam" id="PF05065">
    <property type="entry name" value="Phage_capsid"/>
    <property type="match status" value="1"/>
</dbReference>
<feature type="region of interest" description="Disordered" evidence="2">
    <location>
        <begin position="61"/>
        <end position="90"/>
    </location>
</feature>